<evidence type="ECO:0000313" key="12">
    <source>
        <dbReference type="Proteomes" id="UP000295399"/>
    </source>
</evidence>
<dbReference type="InterPro" id="IPR052351">
    <property type="entry name" value="Ornithine_N-alpha-AT"/>
</dbReference>
<evidence type="ECO:0000256" key="8">
    <source>
        <dbReference type="ARBA" id="ARBA00039866"/>
    </source>
</evidence>
<name>A0A4R2PND1_RHOSA</name>
<evidence type="ECO:0000256" key="9">
    <source>
        <dbReference type="ARBA" id="ARBA00045724"/>
    </source>
</evidence>
<dbReference type="InParanoid" id="A0A4R2PND1"/>
<keyword evidence="5 11" id="KW-0012">Acyltransferase</keyword>
<organism evidence="11 12">
    <name type="scientific">Rhodothalassium salexigens DSM 2132</name>
    <dbReference type="NCBI Taxonomy" id="1188247"/>
    <lineage>
        <taxon>Bacteria</taxon>
        <taxon>Pseudomonadati</taxon>
        <taxon>Pseudomonadota</taxon>
        <taxon>Alphaproteobacteria</taxon>
        <taxon>Rhodothalassiales</taxon>
        <taxon>Rhodothalassiaceae</taxon>
        <taxon>Rhodothalassium</taxon>
    </lineage>
</organism>
<evidence type="ECO:0000313" key="11">
    <source>
        <dbReference type="EMBL" id="TCP36268.1"/>
    </source>
</evidence>
<dbReference type="RefSeq" id="WP_200287420.1">
    <property type="nucleotide sequence ID" value="NZ_JACIGF010000003.1"/>
</dbReference>
<evidence type="ECO:0000256" key="2">
    <source>
        <dbReference type="ARBA" id="ARBA00022516"/>
    </source>
</evidence>
<dbReference type="Proteomes" id="UP000295399">
    <property type="component" value="Unassembled WGS sequence"/>
</dbReference>
<evidence type="ECO:0000256" key="3">
    <source>
        <dbReference type="ARBA" id="ARBA00022679"/>
    </source>
</evidence>
<evidence type="ECO:0000256" key="10">
    <source>
        <dbReference type="ARBA" id="ARBA00047785"/>
    </source>
</evidence>
<gene>
    <name evidence="11" type="ORF">EV659_103155</name>
</gene>
<evidence type="ECO:0000256" key="4">
    <source>
        <dbReference type="ARBA" id="ARBA00023098"/>
    </source>
</evidence>
<evidence type="ECO:0000256" key="5">
    <source>
        <dbReference type="ARBA" id="ARBA00023315"/>
    </source>
</evidence>
<dbReference type="EC" id="2.3.2.30" evidence="7"/>
<accession>A0A4R2PND1</accession>
<dbReference type="EMBL" id="SLXO01000003">
    <property type="protein sequence ID" value="TCP36268.1"/>
    <property type="molecule type" value="Genomic_DNA"/>
</dbReference>
<keyword evidence="3 11" id="KW-0808">Transferase</keyword>
<dbReference type="Gene3D" id="3.40.630.30">
    <property type="match status" value="1"/>
</dbReference>
<comment type="catalytic activity">
    <reaction evidence="10">
        <text>a (3R)-hydroxyacyl-[ACP] + L-ornithine = a lyso-ornithine lipid + holo-[ACP] + H(+)</text>
        <dbReference type="Rhea" id="RHEA:20633"/>
        <dbReference type="Rhea" id="RHEA-COMP:9685"/>
        <dbReference type="Rhea" id="RHEA-COMP:9945"/>
        <dbReference type="ChEBI" id="CHEBI:15378"/>
        <dbReference type="ChEBI" id="CHEBI:46911"/>
        <dbReference type="ChEBI" id="CHEBI:64479"/>
        <dbReference type="ChEBI" id="CHEBI:78827"/>
        <dbReference type="ChEBI" id="CHEBI:138482"/>
        <dbReference type="EC" id="2.3.2.30"/>
    </reaction>
    <physiologicalReaction direction="left-to-right" evidence="10">
        <dbReference type="Rhea" id="RHEA:20634"/>
    </physiologicalReaction>
</comment>
<comment type="similarity">
    <text evidence="6">Belongs to the acetyltransferase family. OlsB subfamily.</text>
</comment>
<dbReference type="GO" id="GO:0043810">
    <property type="term" value="F:ornithine-acyl [acyl carrier protein] N-acyltransferase activity"/>
    <property type="evidence" value="ECO:0007669"/>
    <property type="project" value="UniProtKB-EC"/>
</dbReference>
<dbReference type="Pfam" id="PF13444">
    <property type="entry name" value="Acetyltransf_5"/>
    <property type="match status" value="1"/>
</dbReference>
<dbReference type="PANTHER" id="PTHR37323">
    <property type="entry name" value="GCN5-RELATED N-ACETYLTRANSFERASE"/>
    <property type="match status" value="1"/>
</dbReference>
<reference evidence="11 12" key="1">
    <citation type="submission" date="2019-03" db="EMBL/GenBank/DDBJ databases">
        <title>Genomic Encyclopedia of Type Strains, Phase IV (KMG-IV): sequencing the most valuable type-strain genomes for metagenomic binning, comparative biology and taxonomic classification.</title>
        <authorList>
            <person name="Goeker M."/>
        </authorList>
    </citation>
    <scope>NUCLEOTIDE SEQUENCE [LARGE SCALE GENOMIC DNA]</scope>
    <source>
        <strain evidence="11 12">DSM 2132</strain>
    </source>
</reference>
<dbReference type="InterPro" id="IPR016181">
    <property type="entry name" value="Acyl_CoA_acyltransferase"/>
</dbReference>
<protein>
    <recommendedName>
        <fullName evidence="8">L-ornithine N(alpha)-acyltransferase</fullName>
        <ecNumber evidence="7">2.3.2.30</ecNumber>
    </recommendedName>
</protein>
<evidence type="ECO:0000256" key="7">
    <source>
        <dbReference type="ARBA" id="ARBA00039058"/>
    </source>
</evidence>
<evidence type="ECO:0000256" key="1">
    <source>
        <dbReference type="ARBA" id="ARBA00005189"/>
    </source>
</evidence>
<proteinExistence type="inferred from homology"/>
<dbReference type="AlphaFoldDB" id="A0A4R2PND1"/>
<sequence>MAKKMPRKYARLRNRVIAAQTLASAPSYARHGNLEVRLAQDVKDVKASQRLRYTVFYEEWAAQADWRMKRTRRDMDPYDGICDHLLVIDHAAPRREAVVGTYRLLRQDVADRFAGFYSSQEYDLSPLTRPEFRAQMGHDKQLLELGRSCVHPDYRTSHTINLLWKGIASYLEEHRIAYMFGCASFPGANPHAHARAMSYLYHEHLCPDDFMVRALPDQYRPMEMCKPGDYEIRQARRELPPLVKGYLRLGCFIGDGAVVDHQFNTTDVFILLPVERVAKRYSTKFGAPQAANTGTEDRTAAEG</sequence>
<dbReference type="GO" id="GO:0006629">
    <property type="term" value="P:lipid metabolic process"/>
    <property type="evidence" value="ECO:0007669"/>
    <property type="project" value="UniProtKB-KW"/>
</dbReference>
<evidence type="ECO:0000256" key="6">
    <source>
        <dbReference type="ARBA" id="ARBA00038095"/>
    </source>
</evidence>
<dbReference type="SUPFAM" id="SSF55729">
    <property type="entry name" value="Acyl-CoA N-acyltransferases (Nat)"/>
    <property type="match status" value="1"/>
</dbReference>
<comment type="caution">
    <text evidence="11">The sequence shown here is derived from an EMBL/GenBank/DDBJ whole genome shotgun (WGS) entry which is preliminary data.</text>
</comment>
<keyword evidence="12" id="KW-1185">Reference proteome</keyword>
<keyword evidence="4" id="KW-0443">Lipid metabolism</keyword>
<keyword evidence="2" id="KW-0444">Lipid biosynthesis</keyword>
<dbReference type="PANTHER" id="PTHR37323:SF1">
    <property type="entry name" value="L-ORNITHINE N(ALPHA)-ACYLTRANSFERASE"/>
    <property type="match status" value="1"/>
</dbReference>
<comment type="function">
    <text evidence="9">Catalyzes the first step in the biosynthesis of ornithine lipids, which are phosphorus-free membrane lipids. Catalyzes the 3-hydroxyacyl-acyl carrier protein-dependent acylation of ornithine to form lyso-ornithine lipid (LOL).</text>
</comment>
<comment type="pathway">
    <text evidence="1">Lipid metabolism.</text>
</comment>